<dbReference type="Pfam" id="PF01869">
    <property type="entry name" value="BcrAD_BadFG"/>
    <property type="match status" value="1"/>
</dbReference>
<evidence type="ECO:0000259" key="1">
    <source>
        <dbReference type="Pfam" id="PF01869"/>
    </source>
</evidence>
<keyword evidence="3" id="KW-1185">Reference proteome</keyword>
<dbReference type="AlphaFoldDB" id="A0A5C7GG19"/>
<gene>
    <name evidence="2" type="ORF">FUA22_08385</name>
</gene>
<name>A0A5C7GG19_9FLAO</name>
<dbReference type="InterPro" id="IPR043129">
    <property type="entry name" value="ATPase_NBD"/>
</dbReference>
<dbReference type="RefSeq" id="WP_147767521.1">
    <property type="nucleotide sequence ID" value="NZ_VRKQ01000010.1"/>
</dbReference>
<dbReference type="CDD" id="cd24079">
    <property type="entry name" value="ASKHA_NBD_PG1100-like"/>
    <property type="match status" value="1"/>
</dbReference>
<evidence type="ECO:0000313" key="3">
    <source>
        <dbReference type="Proteomes" id="UP000321080"/>
    </source>
</evidence>
<dbReference type="GO" id="GO:0016301">
    <property type="term" value="F:kinase activity"/>
    <property type="evidence" value="ECO:0007669"/>
    <property type="project" value="UniProtKB-KW"/>
</dbReference>
<dbReference type="EMBL" id="VRKQ01000010">
    <property type="protein sequence ID" value="TXG36596.1"/>
    <property type="molecule type" value="Genomic_DNA"/>
</dbReference>
<keyword evidence="2" id="KW-0808">Transferase</keyword>
<accession>A0A5C7GG19</accession>
<dbReference type="InterPro" id="IPR052519">
    <property type="entry name" value="Euk-type_GlcNAc_Kinase"/>
</dbReference>
<organism evidence="2 3">
    <name type="scientific">Seonamhaeicola maritimus</name>
    <dbReference type="NCBI Taxonomy" id="2591822"/>
    <lineage>
        <taxon>Bacteria</taxon>
        <taxon>Pseudomonadati</taxon>
        <taxon>Bacteroidota</taxon>
        <taxon>Flavobacteriia</taxon>
        <taxon>Flavobacteriales</taxon>
        <taxon>Flavobacteriaceae</taxon>
    </lineage>
</organism>
<dbReference type="InterPro" id="IPR002731">
    <property type="entry name" value="ATPase_BadF"/>
</dbReference>
<dbReference type="Gene3D" id="3.30.420.40">
    <property type="match status" value="2"/>
</dbReference>
<proteinExistence type="predicted"/>
<dbReference type="OrthoDB" id="871343at2"/>
<keyword evidence="2" id="KW-0418">Kinase</keyword>
<dbReference type="Proteomes" id="UP000321080">
    <property type="component" value="Unassembled WGS sequence"/>
</dbReference>
<feature type="domain" description="ATPase BadF/BadG/BcrA/BcrD type" evidence="1">
    <location>
        <begin position="6"/>
        <end position="263"/>
    </location>
</feature>
<dbReference type="PANTHER" id="PTHR43190:SF3">
    <property type="entry name" value="N-ACETYL-D-GLUCOSAMINE KINASE"/>
    <property type="match status" value="1"/>
</dbReference>
<dbReference type="PANTHER" id="PTHR43190">
    <property type="entry name" value="N-ACETYL-D-GLUCOSAMINE KINASE"/>
    <property type="match status" value="1"/>
</dbReference>
<evidence type="ECO:0000313" key="2">
    <source>
        <dbReference type="EMBL" id="TXG36596.1"/>
    </source>
</evidence>
<dbReference type="SUPFAM" id="SSF53067">
    <property type="entry name" value="Actin-like ATPase domain"/>
    <property type="match status" value="2"/>
</dbReference>
<dbReference type="Gene3D" id="1.10.720.160">
    <property type="match status" value="1"/>
</dbReference>
<sequence length="283" mass="31952">MILIADSGSTKCDWILYNDDKANPIKIRTKGLNPAILSKKQLKNTITKNGDLFSYKDLVTSVHFFGAGCGTKKNQQKINKILTKFFKNALASTHEDIMAAVYATTSTPAVVCILGTGSNCCYFDGKTTHLKSPALGYILMDEGSGNYFGKELLKAYYYNQMPKGLKNTFEKDYNLKEKEVIKQLYKSATPNKYLAEFARFMFEHENTPFIKNMIADGICKFVENNIMQYGTELKTVPLHFVGSIAYFAKEHIQEALTKKGLKAQYFIRRPIDTIIDNIVHEPA</sequence>
<comment type="caution">
    <text evidence="2">The sequence shown here is derived from an EMBL/GenBank/DDBJ whole genome shotgun (WGS) entry which is preliminary data.</text>
</comment>
<reference evidence="2 3" key="1">
    <citation type="submission" date="2019-08" db="EMBL/GenBank/DDBJ databases">
        <title>Seonamhaeicola sediminis sp. nov., isolated from marine sediment.</title>
        <authorList>
            <person name="Cao W.R."/>
        </authorList>
    </citation>
    <scope>NUCLEOTIDE SEQUENCE [LARGE SCALE GENOMIC DNA]</scope>
    <source>
        <strain evidence="2 3">1505</strain>
    </source>
</reference>
<protein>
    <submittedName>
        <fullName evidence="2">N-acetylglucosamine kinase</fullName>
    </submittedName>
</protein>